<sequence length="269" mass="30716">MDNLIGDSIKNMSGLSALDTPIYLIGITAVIALLKLPNYEVTNMQWQLLFAIFIIILFSTIVFTMVRQKHITKNQDLKIKLSRSGSIVAAIAAILFAGDEALRYPFLFQLIIFAAIIQVVVFSIYLIVKEISKRDSATIEQFQKVPSYLQLALLTSALLVGIARNSHHFGEHLNLSDNNIEAYYQPRADNLHAVNRSIPNVVDEFLKERNEKTKLQEVEIQTKYDNILTFDEVSGRYYQINISLLVLWGSSMLIWIYILFFKKQTLSNH</sequence>
<dbReference type="RefSeq" id="WP_147278472.1">
    <property type="nucleotide sequence ID" value="NZ_QRAO01000001.1"/>
</dbReference>
<proteinExistence type="predicted"/>
<dbReference type="Proteomes" id="UP000255317">
    <property type="component" value="Unassembled WGS sequence"/>
</dbReference>
<comment type="caution">
    <text evidence="2">The sequence shown here is derived from an EMBL/GenBank/DDBJ whole genome shotgun (WGS) entry which is preliminary data.</text>
</comment>
<evidence type="ECO:0000313" key="2">
    <source>
        <dbReference type="EMBL" id="RDK88186.1"/>
    </source>
</evidence>
<organism evidence="2 3">
    <name type="scientific">Marinirhabdus gelatinilytica</name>
    <dbReference type="NCBI Taxonomy" id="1703343"/>
    <lineage>
        <taxon>Bacteria</taxon>
        <taxon>Pseudomonadati</taxon>
        <taxon>Bacteroidota</taxon>
        <taxon>Flavobacteriia</taxon>
        <taxon>Flavobacteriales</taxon>
        <taxon>Flavobacteriaceae</taxon>
    </lineage>
</organism>
<keyword evidence="3" id="KW-1185">Reference proteome</keyword>
<evidence type="ECO:0000313" key="3">
    <source>
        <dbReference type="Proteomes" id="UP000255317"/>
    </source>
</evidence>
<feature type="transmembrane region" description="Helical" evidence="1">
    <location>
        <begin position="46"/>
        <end position="66"/>
    </location>
</feature>
<reference evidence="2 3" key="1">
    <citation type="submission" date="2018-07" db="EMBL/GenBank/DDBJ databases">
        <title>Genomic Encyclopedia of Type Strains, Phase IV (KMG-IV): sequencing the most valuable type-strain genomes for metagenomic binning, comparative biology and taxonomic classification.</title>
        <authorList>
            <person name="Goeker M."/>
        </authorList>
    </citation>
    <scope>NUCLEOTIDE SEQUENCE [LARGE SCALE GENOMIC DNA]</scope>
    <source>
        <strain evidence="2 3">DSM 101478</strain>
    </source>
</reference>
<protein>
    <submittedName>
        <fullName evidence="2">Uncharacterized protein</fullName>
    </submittedName>
</protein>
<gene>
    <name evidence="2" type="ORF">C8D94_10155</name>
</gene>
<name>A0A370QIK4_9FLAO</name>
<dbReference type="EMBL" id="QRAO01000001">
    <property type="protein sequence ID" value="RDK88186.1"/>
    <property type="molecule type" value="Genomic_DNA"/>
</dbReference>
<accession>A0A370QIK4</accession>
<keyword evidence="1" id="KW-1133">Transmembrane helix</keyword>
<feature type="transmembrane region" description="Helical" evidence="1">
    <location>
        <begin position="238"/>
        <end position="260"/>
    </location>
</feature>
<keyword evidence="1" id="KW-0472">Membrane</keyword>
<keyword evidence="1" id="KW-0812">Transmembrane</keyword>
<dbReference type="AlphaFoldDB" id="A0A370QIK4"/>
<feature type="transmembrane region" description="Helical" evidence="1">
    <location>
        <begin position="12"/>
        <end position="34"/>
    </location>
</feature>
<feature type="transmembrane region" description="Helical" evidence="1">
    <location>
        <begin position="104"/>
        <end position="128"/>
    </location>
</feature>
<feature type="transmembrane region" description="Helical" evidence="1">
    <location>
        <begin position="81"/>
        <end position="98"/>
    </location>
</feature>
<evidence type="ECO:0000256" key="1">
    <source>
        <dbReference type="SAM" id="Phobius"/>
    </source>
</evidence>